<dbReference type="OrthoDB" id="9757607at2"/>
<evidence type="ECO:0000259" key="15">
    <source>
        <dbReference type="PROSITE" id="PS51749"/>
    </source>
</evidence>
<dbReference type="NCBIfam" id="TIGR01865">
    <property type="entry name" value="cas_Csn1"/>
    <property type="match status" value="1"/>
</dbReference>
<dbReference type="RefSeq" id="WP_092090772.1">
    <property type="nucleotide sequence ID" value="NZ_FOQE01000001.1"/>
</dbReference>
<comment type="similarity">
    <text evidence="13">Belongs to the CRISPR-associated Cas9 family.</text>
</comment>
<keyword evidence="11" id="KW-0464">Manganese</keyword>
<proteinExistence type="inferred from homology"/>
<keyword evidence="3 13" id="KW-0540">Nuclease</keyword>
<organism evidence="16 17">
    <name type="scientific">Pisciglobus halotolerans</name>
    <dbReference type="NCBI Taxonomy" id="745365"/>
    <lineage>
        <taxon>Bacteria</taxon>
        <taxon>Bacillati</taxon>
        <taxon>Bacillota</taxon>
        <taxon>Bacilli</taxon>
        <taxon>Lactobacillales</taxon>
        <taxon>Carnobacteriaceae</taxon>
    </lineage>
</organism>
<evidence type="ECO:0000256" key="13">
    <source>
        <dbReference type="HAMAP-Rule" id="MF_01480"/>
    </source>
</evidence>
<keyword evidence="5 13" id="KW-0255">Endonuclease</keyword>
<keyword evidence="8 13" id="KW-0694">RNA-binding</keyword>
<reference evidence="16 17" key="1">
    <citation type="submission" date="2016-10" db="EMBL/GenBank/DDBJ databases">
        <authorList>
            <person name="de Groot N.N."/>
        </authorList>
    </citation>
    <scope>NUCLEOTIDE SEQUENCE [LARGE SCALE GENOMIC DNA]</scope>
    <source>
        <strain evidence="16 17">DSM 27630</strain>
    </source>
</reference>
<dbReference type="Proteomes" id="UP000198668">
    <property type="component" value="Unassembled WGS sequence"/>
</dbReference>
<name>A0A1I3ATB5_9LACT</name>
<comment type="function">
    <text evidence="13">CRISPR (clustered regularly interspaced short palindromic repeat) is an adaptive immune system that provides protection against mobile genetic elements (viruses, transposable elements and conjugative plasmids). CRISPR clusters contain spacers, sequences complementary to antecedent mobile elements, and target invading nucleic acids. CRISPR clusters are transcribed and processed into CRISPR RNA (crRNA). In type II CRISPR systems correct processing of pre-crRNA requires a trans-encoded small RNA (tracrRNA), endogenous ribonuclease 3 (rnc) and this protein. The tracrRNA serves as a guide for ribonuclease 3-aided processing of pre-crRNA. Subsequently Cas9/crRNA/tracrRNA endonucleolytically cleaves linear or circular dsDNA target complementary to the spacer; Cas9 is inactive in the absence of the 2 guide RNAs (gRNA). Cas9 recognizes the protospacer adjacent motif (PAM) in the CRISPR repeat sequences to help distinguish self versus nonself, as targets within the bacterial CRISPR locus do not have PAMs. PAM recognition is also required for catalytic activity.</text>
</comment>
<feature type="active site" description="Proton acceptor for HNH nuclease domain" evidence="13">
    <location>
        <position position="583"/>
    </location>
</feature>
<dbReference type="Pfam" id="PF18541">
    <property type="entry name" value="RuvC_III"/>
    <property type="match status" value="1"/>
</dbReference>
<evidence type="ECO:0000313" key="16">
    <source>
        <dbReference type="EMBL" id="SFH52591.1"/>
    </source>
</evidence>
<gene>
    <name evidence="13" type="primary">cas9</name>
    <name evidence="16" type="ORF">SAMN04489868_101158</name>
</gene>
<dbReference type="EC" id="3.1.-.-" evidence="13"/>
<dbReference type="Gene3D" id="3.30.420.10">
    <property type="entry name" value="Ribonuclease H-like superfamily/Ribonuclease H"/>
    <property type="match status" value="3"/>
</dbReference>
<dbReference type="Gene3D" id="1.10.30.50">
    <property type="match status" value="1"/>
</dbReference>
<evidence type="ECO:0000256" key="10">
    <source>
        <dbReference type="ARBA" id="ARBA00023125"/>
    </source>
</evidence>
<dbReference type="GO" id="GO:0051607">
    <property type="term" value="P:defense response to virus"/>
    <property type="evidence" value="ECO:0007669"/>
    <property type="project" value="UniProtKB-UniRule"/>
</dbReference>
<dbReference type="GO" id="GO:0046872">
    <property type="term" value="F:metal ion binding"/>
    <property type="evidence" value="ECO:0007669"/>
    <property type="project" value="UniProtKB-UniRule"/>
</dbReference>
<dbReference type="InterPro" id="IPR003615">
    <property type="entry name" value="HNH_nuc"/>
</dbReference>
<evidence type="ECO:0000256" key="3">
    <source>
        <dbReference type="ARBA" id="ARBA00022722"/>
    </source>
</evidence>
<dbReference type="Pfam" id="PF13395">
    <property type="entry name" value="HNH_4"/>
    <property type="match status" value="1"/>
</dbReference>
<feature type="region of interest" description="Disordered" evidence="14">
    <location>
        <begin position="115"/>
        <end position="136"/>
    </location>
</feature>
<dbReference type="PROSITE" id="PS51749">
    <property type="entry name" value="HNH_CAS9"/>
    <property type="match status" value="1"/>
</dbReference>
<evidence type="ECO:0000256" key="7">
    <source>
        <dbReference type="ARBA" id="ARBA00022842"/>
    </source>
</evidence>
<feature type="active site" description="For RuvC-like nuclease domain" evidence="13">
    <location>
        <position position="9"/>
    </location>
</feature>
<dbReference type="InterPro" id="IPR028629">
    <property type="entry name" value="Cas9"/>
</dbReference>
<evidence type="ECO:0000256" key="12">
    <source>
        <dbReference type="ARBA" id="ARBA00046380"/>
    </source>
</evidence>
<dbReference type="InterPro" id="IPR040555">
    <property type="entry name" value="Cas9_PI2"/>
</dbReference>
<feature type="binding site" evidence="13">
    <location>
        <position position="727"/>
    </location>
    <ligand>
        <name>Mg(2+)</name>
        <dbReference type="ChEBI" id="CHEBI:18420"/>
        <label>2</label>
    </ligand>
</feature>
<evidence type="ECO:0000256" key="2">
    <source>
        <dbReference type="ARBA" id="ARBA00005244"/>
    </source>
</evidence>
<keyword evidence="9 13" id="KW-0051">Antiviral defense</keyword>
<comment type="domain">
    <text evidence="13">Has 2 endonuclease domains. The discontinuous RuvC-like domain cleaves the target DNA noncomplementary to crRNA while the HNH nuclease domain cleaves the target DNA complementary to crRNA.</text>
</comment>
<comment type="subunit">
    <text evidence="12 13">Monomer. Binds crRNA and tracrRNA.</text>
</comment>
<dbReference type="AlphaFoldDB" id="A0A1I3ATB5"/>
<dbReference type="EMBL" id="FOQE01000001">
    <property type="protein sequence ID" value="SFH52591.1"/>
    <property type="molecule type" value="Genomic_DNA"/>
</dbReference>
<keyword evidence="7 13" id="KW-0460">Magnesium</keyword>
<evidence type="ECO:0000313" key="17">
    <source>
        <dbReference type="Proteomes" id="UP000198668"/>
    </source>
</evidence>
<evidence type="ECO:0000256" key="9">
    <source>
        <dbReference type="ARBA" id="ARBA00023118"/>
    </source>
</evidence>
<feature type="binding site" evidence="13">
    <location>
        <position position="9"/>
    </location>
    <ligand>
        <name>Mg(2+)</name>
        <dbReference type="ChEBI" id="CHEBI:18420"/>
        <label>2</label>
    </ligand>
</feature>
<feature type="binding site" evidence="13">
    <location>
        <position position="504"/>
    </location>
    <ligand>
        <name>Mg(2+)</name>
        <dbReference type="ChEBI" id="CHEBI:18420"/>
        <label>2</label>
    </ligand>
</feature>
<keyword evidence="10 13" id="KW-0238">DNA-binding</keyword>
<dbReference type="GO" id="GO:0016787">
    <property type="term" value="F:hydrolase activity"/>
    <property type="evidence" value="ECO:0007669"/>
    <property type="project" value="UniProtKB-KW"/>
</dbReference>
<dbReference type="GO" id="GO:0003677">
    <property type="term" value="F:DNA binding"/>
    <property type="evidence" value="ECO:0007669"/>
    <property type="project" value="UniProtKB-UniRule"/>
</dbReference>
<evidence type="ECO:0000256" key="1">
    <source>
        <dbReference type="ARBA" id="ARBA00001946"/>
    </source>
</evidence>
<evidence type="ECO:0000256" key="8">
    <source>
        <dbReference type="ARBA" id="ARBA00022884"/>
    </source>
</evidence>
<dbReference type="GO" id="GO:0004519">
    <property type="term" value="F:endonuclease activity"/>
    <property type="evidence" value="ECO:0007669"/>
    <property type="project" value="UniProtKB-UniRule"/>
</dbReference>
<dbReference type="Pfam" id="PF18061">
    <property type="entry name" value="CRISPR_Cas9_WED"/>
    <property type="match status" value="1"/>
</dbReference>
<keyword evidence="17" id="KW-1185">Reference proteome</keyword>
<evidence type="ECO:0000256" key="4">
    <source>
        <dbReference type="ARBA" id="ARBA00022723"/>
    </source>
</evidence>
<dbReference type="InterPro" id="IPR040656">
    <property type="entry name" value="Cas9_WED_dom"/>
</dbReference>
<dbReference type="GO" id="GO:0003723">
    <property type="term" value="F:RNA binding"/>
    <property type="evidence" value="ECO:0007669"/>
    <property type="project" value="UniProtKB-UniRule"/>
</dbReference>
<feature type="binding site" evidence="13">
    <location>
        <position position="9"/>
    </location>
    <ligand>
        <name>Mg(2+)</name>
        <dbReference type="ChEBI" id="CHEBI:18420"/>
        <label>1</label>
    </ligand>
</feature>
<protein>
    <recommendedName>
        <fullName evidence="13">CRISPR-associated endonuclease Cas9</fullName>
        <ecNumber evidence="13">3.1.-.-</ecNumber>
    </recommendedName>
</protein>
<keyword evidence="6 13" id="KW-0378">Hydrolase</keyword>
<feature type="compositionally biased region" description="Basic and acidic residues" evidence="14">
    <location>
        <begin position="122"/>
        <end position="136"/>
    </location>
</feature>
<evidence type="ECO:0000256" key="5">
    <source>
        <dbReference type="ARBA" id="ARBA00022759"/>
    </source>
</evidence>
<dbReference type="GO" id="GO:0043571">
    <property type="term" value="P:maintenance of CRISPR repeat elements"/>
    <property type="evidence" value="ECO:0007669"/>
    <property type="project" value="UniProtKB-UniRule"/>
</dbReference>
<dbReference type="Pfam" id="PF18070">
    <property type="entry name" value="Cas9_PI2"/>
    <property type="match status" value="1"/>
</dbReference>
<evidence type="ECO:0000256" key="6">
    <source>
        <dbReference type="ARBA" id="ARBA00022801"/>
    </source>
</evidence>
<keyword evidence="4 13" id="KW-0479">Metal-binding</keyword>
<evidence type="ECO:0000256" key="11">
    <source>
        <dbReference type="ARBA" id="ARBA00023211"/>
    </source>
</evidence>
<sequence length="1093" mass="126828">MSDLVLGLDIGISSVGWGIINEKTGEVIDAGARLFEEATRNANEDRRNFRSSRRLKRRRKHRLERVNSLLNENGFSCASIQQVDPYMARKNALYQKVSKEDLAAALYHLGKRRGTTLDTPQEDEKTSGSELSTKEQLKKNAKKLETKHIAEVQLEKRQSGEVIRNHTNRFKTSDYVKEAIDILAKQKEYYPEITDTFIKEYISLLESRRMYYDGPGSKKSPTPYGQYFIGEDGNLHHETMINKMRGRCTYLPEELRIAKMAYTADLFNLLNDLNNLQYPDKETGEMEHLSEEDKHHFVDNFVKKGKRVTLTAIAKYLDVEDEKLIRGVRVDLKSGKAIFTDFVGYKKLLKLLKDIPTPEDFFDQIDVLDDIAEILTAEKSLTRREEQLTDLFQKTYQDDLKEVTAALINDTSFKEYHALSKKAMQIIMPELWETSKNQMQLFTEHGFGKSRMEKLQSGSNIQFDDEAILSTVAKRAHREAIKVTNAVRKKYGEMAYVVVEMAREKNSDEERKKIAEVQRNQGKFEKKICDLLEVDNLKDLRLNGKQHLALKLWDAQDGKCAYSGESIALSDIVYDFTQFEVDHIIPLSYSFDDSQQNKVLVYRDENQLKGQLTPFQYFQSGKASRSFEEFKVESLNLFKSHKISNKKLGYLLEQRDIQHDEEVQKDFINRNLVDTQYAMRSFSNSLRIFYQNHDIPTKVLSIRGSFTAALRRRTKMHKDRDAGHFHHAIDALIVAAIGRMPVFEQLKGSTFNDEGVAVDTDTGEILEAGNLFDNQSLKFISQLRHYENKVKYSHKVDRKPNRTMSNQTIYSTREKDNEKYIVGKVKNIYQLDKKGYDALKKRIDKNPDLFLMAQHDPKTWELILKVMEEHQHADNPFQDFYKEHGYILKDGKVPVKSLKYLDSKLGIHVDITDKYADAKNEVVLLSRKSIRVDIYKNDEGKYKYLGVPYNWFKKIDGVYTLDMDLYNGKDGRNAPYKQIDDSYEFQFSLYKNDVISYDKMETVKDEVTGKKTKELVHYEKLFRGDNNPRQNKLEFEDISFTTKAQQMLSIGPLKNIIKYNTDVLGNKHLLQKENFVSFLNEGSSPKKVLAKLS</sequence>
<feature type="binding site" evidence="13">
    <location>
        <position position="500"/>
    </location>
    <ligand>
        <name>Mg(2+)</name>
        <dbReference type="ChEBI" id="CHEBI:18420"/>
        <label>1</label>
    </ligand>
</feature>
<dbReference type="HAMAP" id="MF_01480">
    <property type="entry name" value="Cas9"/>
    <property type="match status" value="1"/>
</dbReference>
<comment type="cofactor">
    <cofactor evidence="1 13">
        <name>Mg(2+)</name>
        <dbReference type="ChEBI" id="CHEBI:18420"/>
    </cofactor>
</comment>
<feature type="binding site" evidence="13">
    <location>
        <position position="504"/>
    </location>
    <ligand>
        <name>Mg(2+)</name>
        <dbReference type="ChEBI" id="CHEBI:18420"/>
        <label>1</label>
    </ligand>
</feature>
<evidence type="ECO:0000256" key="14">
    <source>
        <dbReference type="SAM" id="MobiDB-lite"/>
    </source>
</evidence>
<dbReference type="InterPro" id="IPR041383">
    <property type="entry name" value="RuvC_III"/>
</dbReference>
<dbReference type="InterPro" id="IPR033114">
    <property type="entry name" value="HNH_CAS9"/>
</dbReference>
<accession>A0A1I3ATB5</accession>
<dbReference type="InterPro" id="IPR036397">
    <property type="entry name" value="RNaseH_sf"/>
</dbReference>
<feature type="domain" description="HNH Cas9-type" evidence="15">
    <location>
        <begin position="503"/>
        <end position="672"/>
    </location>
</feature>
<comment type="similarity">
    <text evidence="2">Belongs to the CRISPR-associated protein Cas9 family. Subtype II-A subfamily.</text>
</comment>